<dbReference type="AlphaFoldDB" id="A0A7R6SRG1"/>
<dbReference type="RefSeq" id="WP_019622991.1">
    <property type="nucleotide sequence ID" value="NZ_AP014545.1"/>
</dbReference>
<sequence>MSSEIQISSAQANLKPAVDTQVNTEQAQQTQQQPVEKAATPSPAELSEQNSEALHETVAAINDFMSQFKRTLNFSVDIAAGQTIIKVIDTSNDELVRQIPSEDFIAISKHIEQMNNLLFSEKA</sequence>
<evidence type="ECO:0000313" key="3">
    <source>
        <dbReference type="Proteomes" id="UP000595663"/>
    </source>
</evidence>
<feature type="region of interest" description="Disordered" evidence="1">
    <location>
        <begin position="1"/>
        <end position="52"/>
    </location>
</feature>
<keyword evidence="3" id="KW-1185">Reference proteome</keyword>
<reference evidence="2 3" key="1">
    <citation type="journal article" date="2008" name="Int. J. Syst. Evol. Microbiol.">
        <title>Amphritea japonica sp. nov. and Amphritea balenae sp. nov., isolated from the sediment adjacent to sperm whale carcasses off Kagoshima, Japan.</title>
        <authorList>
            <person name="Miyazaki M."/>
            <person name="Nogi Y."/>
            <person name="Fujiwara Y."/>
            <person name="Kawato M."/>
            <person name="Nagahama T."/>
            <person name="Kubokawa K."/>
            <person name="Horikoshi K."/>
        </authorList>
    </citation>
    <scope>NUCLEOTIDE SEQUENCE [LARGE SCALE GENOMIC DNA]</scope>
    <source>
        <strain evidence="2 3">ATCC BAA-1530</strain>
    </source>
</reference>
<accession>A0A7R6SRG1</accession>
<feature type="compositionally biased region" description="Low complexity" evidence="1">
    <location>
        <begin position="20"/>
        <end position="33"/>
    </location>
</feature>
<name>A0A7R6SRG1_9GAMM</name>
<proteinExistence type="predicted"/>
<keyword evidence="2" id="KW-0966">Cell projection</keyword>
<dbReference type="PANTHER" id="PTHR37166:SF1">
    <property type="entry name" value="PROTEIN FLAG"/>
    <property type="match status" value="1"/>
</dbReference>
<dbReference type="InterPro" id="IPR005186">
    <property type="entry name" value="FlaG"/>
</dbReference>
<dbReference type="Pfam" id="PF03646">
    <property type="entry name" value="FlaG"/>
    <property type="match status" value="1"/>
</dbReference>
<dbReference type="OrthoDB" id="5741693at2"/>
<dbReference type="PANTHER" id="PTHR37166">
    <property type="entry name" value="PROTEIN FLAG"/>
    <property type="match status" value="1"/>
</dbReference>
<protein>
    <submittedName>
        <fullName evidence="2">Flagellar protein FlaG</fullName>
    </submittedName>
</protein>
<keyword evidence="2" id="KW-0282">Flagellum</keyword>
<keyword evidence="2" id="KW-0969">Cilium</keyword>
<dbReference type="SUPFAM" id="SSF160214">
    <property type="entry name" value="FlaG-like"/>
    <property type="match status" value="1"/>
</dbReference>
<gene>
    <name evidence="2" type="primary">flaG</name>
    <name evidence="2" type="ORF">AMJAP_0557</name>
</gene>
<evidence type="ECO:0000256" key="1">
    <source>
        <dbReference type="SAM" id="MobiDB-lite"/>
    </source>
</evidence>
<dbReference type="EMBL" id="AP014545">
    <property type="protein sequence ID" value="BBB25156.1"/>
    <property type="molecule type" value="Genomic_DNA"/>
</dbReference>
<dbReference type="InterPro" id="IPR035924">
    <property type="entry name" value="FlaG-like_sf"/>
</dbReference>
<dbReference type="Proteomes" id="UP000595663">
    <property type="component" value="Chromosome"/>
</dbReference>
<feature type="compositionally biased region" description="Polar residues" evidence="1">
    <location>
        <begin position="1"/>
        <end position="12"/>
    </location>
</feature>
<organism evidence="2 3">
    <name type="scientific">Amphritea japonica ATCC BAA-1530</name>
    <dbReference type="NCBI Taxonomy" id="1278309"/>
    <lineage>
        <taxon>Bacteria</taxon>
        <taxon>Pseudomonadati</taxon>
        <taxon>Pseudomonadota</taxon>
        <taxon>Gammaproteobacteria</taxon>
        <taxon>Oceanospirillales</taxon>
        <taxon>Oceanospirillaceae</taxon>
        <taxon>Amphritea</taxon>
    </lineage>
</organism>
<evidence type="ECO:0000313" key="2">
    <source>
        <dbReference type="EMBL" id="BBB25156.1"/>
    </source>
</evidence>
<dbReference type="KEGG" id="ajp:AMJAP_0557"/>
<dbReference type="Gene3D" id="3.30.160.170">
    <property type="entry name" value="FlaG-like"/>
    <property type="match status" value="1"/>
</dbReference>